<evidence type="ECO:0000313" key="2">
    <source>
        <dbReference type="EMBL" id="KAK9861783.1"/>
    </source>
</evidence>
<dbReference type="InterPro" id="IPR036291">
    <property type="entry name" value="NAD(P)-bd_dom_sf"/>
</dbReference>
<gene>
    <name evidence="2" type="ORF">WJX84_007658</name>
</gene>
<comment type="caution">
    <text evidence="2">The sequence shown here is derived from an EMBL/GenBank/DDBJ whole genome shotgun (WGS) entry which is preliminary data.</text>
</comment>
<dbReference type="PANTHER" id="PTHR45274">
    <property type="entry name" value="NAD(P)-BINDING ROSSMANN-FOLD SUPERFAMILY PROTEIN"/>
    <property type="match status" value="1"/>
</dbReference>
<feature type="compositionally biased region" description="Low complexity" evidence="1">
    <location>
        <begin position="221"/>
        <end position="231"/>
    </location>
</feature>
<accession>A0AAW1SYL0</accession>
<dbReference type="AlphaFoldDB" id="A0AAW1SYL0"/>
<name>A0AAW1SYL0_9CHLO</name>
<protein>
    <submittedName>
        <fullName evidence="2">Uncharacterized protein</fullName>
    </submittedName>
</protein>
<keyword evidence="3" id="KW-1185">Reference proteome</keyword>
<organism evidence="2 3">
    <name type="scientific">Apatococcus fuscideae</name>
    <dbReference type="NCBI Taxonomy" id="2026836"/>
    <lineage>
        <taxon>Eukaryota</taxon>
        <taxon>Viridiplantae</taxon>
        <taxon>Chlorophyta</taxon>
        <taxon>core chlorophytes</taxon>
        <taxon>Trebouxiophyceae</taxon>
        <taxon>Chlorellales</taxon>
        <taxon>Chlorellaceae</taxon>
        <taxon>Apatococcus</taxon>
    </lineage>
</organism>
<dbReference type="InterPro" id="IPR020904">
    <property type="entry name" value="Sc_DH/Rdtase_CS"/>
</dbReference>
<sequence length="438" mass="46130">MSNMPALASLPWTTYAVAGLAVFMAWKLQRFARADADLRLLSKHHPSQQSFKGQVIWIIGASQGLGEELAKWFAAHGAHLILSSRRLDQLQRVAGALYRTGSEQQIQCLPFDLLAAQETLEAAVRDAHTIADAWATSVPGITHLVLNAGVGQAGAAEDTPRQVPAQLLELNSVAPIRLTQALLPFWLSKTPPHHTPQQTAQDGDPHSCSAAEGEPPHPTHSDATAASAAPAVPYPIRGSPTAASPAQPGAHTQSGVQPQAEVGASSATEHLAGSSGVKQRRITVVSSMAAKVPSPGQALYAASKAALHGYYHSLASELADRGIGVTICCPGPIAATQEGQMRAVWGAQGLTSKPAQVGSGSRQHSSRVASLIGTATYHGLQECWISKHPILILGYIFQLLPALGHWIMTIIGPKRVAQYRGGGGGYDLGSMLKRSARQ</sequence>
<dbReference type="EMBL" id="JALJOV010000702">
    <property type="protein sequence ID" value="KAK9861783.1"/>
    <property type="molecule type" value="Genomic_DNA"/>
</dbReference>
<dbReference type="PANTHER" id="PTHR45274:SF2">
    <property type="entry name" value="NAD(P)-BINDING ROSSMANN-FOLD SUPERFAMILY PROTEIN"/>
    <property type="match status" value="1"/>
</dbReference>
<dbReference type="PROSITE" id="PS00061">
    <property type="entry name" value="ADH_SHORT"/>
    <property type="match status" value="1"/>
</dbReference>
<dbReference type="PRINTS" id="PR00081">
    <property type="entry name" value="GDHRDH"/>
</dbReference>
<reference evidence="2 3" key="1">
    <citation type="journal article" date="2024" name="Nat. Commun.">
        <title>Phylogenomics reveals the evolutionary origins of lichenization in chlorophyte algae.</title>
        <authorList>
            <person name="Puginier C."/>
            <person name="Libourel C."/>
            <person name="Otte J."/>
            <person name="Skaloud P."/>
            <person name="Haon M."/>
            <person name="Grisel S."/>
            <person name="Petersen M."/>
            <person name="Berrin J.G."/>
            <person name="Delaux P.M."/>
            <person name="Dal Grande F."/>
            <person name="Keller J."/>
        </authorList>
    </citation>
    <scope>NUCLEOTIDE SEQUENCE [LARGE SCALE GENOMIC DNA]</scope>
    <source>
        <strain evidence="2 3">SAG 2523</strain>
    </source>
</reference>
<proteinExistence type="predicted"/>
<dbReference type="InterPro" id="IPR002347">
    <property type="entry name" value="SDR_fam"/>
</dbReference>
<dbReference type="Pfam" id="PF00106">
    <property type="entry name" value="adh_short"/>
    <property type="match status" value="2"/>
</dbReference>
<dbReference type="Proteomes" id="UP001485043">
    <property type="component" value="Unassembled WGS sequence"/>
</dbReference>
<evidence type="ECO:0000313" key="3">
    <source>
        <dbReference type="Proteomes" id="UP001485043"/>
    </source>
</evidence>
<evidence type="ECO:0000256" key="1">
    <source>
        <dbReference type="SAM" id="MobiDB-lite"/>
    </source>
</evidence>
<feature type="region of interest" description="Disordered" evidence="1">
    <location>
        <begin position="189"/>
        <end position="277"/>
    </location>
</feature>
<dbReference type="SUPFAM" id="SSF51735">
    <property type="entry name" value="NAD(P)-binding Rossmann-fold domains"/>
    <property type="match status" value="2"/>
</dbReference>
<dbReference type="Gene3D" id="3.40.50.720">
    <property type="entry name" value="NAD(P)-binding Rossmann-like Domain"/>
    <property type="match status" value="2"/>
</dbReference>